<evidence type="ECO:0000313" key="3">
    <source>
        <dbReference type="Proteomes" id="UP000720189"/>
    </source>
</evidence>
<sequence length="292" mass="33413">MAINPFLDDDEMASHRSPRSPPLSSSAPEFTHSYAPLSSQKQVTERHLTSTRHRTQNKPVDDSAISKYHRLADIPRSVERIRAADARLRNEVPRTPGPYHLPDLDQCSNRAQPSPDVLEPEYELYQTAPRKPYRVSLEAAVDHWRGSWQPSYPSPDGGFAYAGSWCHSAPVEPSHLELEWHNSERVVLTDDWRPQTPRDTRLSTPDLPPLSTDFEFCPCHRSGEHEQDRINQEFYLAIRSKMDVQSMLMLTWPRGLLPLLMNAVINALAHIAQDQTTSGSEFRRVSREMKDE</sequence>
<organism evidence="2 3">
    <name type="scientific">Fusarium redolens</name>
    <dbReference type="NCBI Taxonomy" id="48865"/>
    <lineage>
        <taxon>Eukaryota</taxon>
        <taxon>Fungi</taxon>
        <taxon>Dikarya</taxon>
        <taxon>Ascomycota</taxon>
        <taxon>Pezizomycotina</taxon>
        <taxon>Sordariomycetes</taxon>
        <taxon>Hypocreomycetidae</taxon>
        <taxon>Hypocreales</taxon>
        <taxon>Nectriaceae</taxon>
        <taxon>Fusarium</taxon>
        <taxon>Fusarium redolens species complex</taxon>
    </lineage>
</organism>
<dbReference type="RefSeq" id="XP_046041448.1">
    <property type="nucleotide sequence ID" value="XM_046190953.1"/>
</dbReference>
<protein>
    <submittedName>
        <fullName evidence="2">Uncharacterized protein</fullName>
    </submittedName>
</protein>
<accession>A0A9P9FVN2</accession>
<dbReference type="OrthoDB" id="4829551at2759"/>
<evidence type="ECO:0000256" key="1">
    <source>
        <dbReference type="SAM" id="MobiDB-lite"/>
    </source>
</evidence>
<dbReference type="AlphaFoldDB" id="A0A9P9FVN2"/>
<dbReference type="Proteomes" id="UP000720189">
    <property type="component" value="Unassembled WGS sequence"/>
</dbReference>
<dbReference type="EMBL" id="JAGMUX010000032">
    <property type="protein sequence ID" value="KAH7210677.1"/>
    <property type="molecule type" value="Genomic_DNA"/>
</dbReference>
<feature type="region of interest" description="Disordered" evidence="1">
    <location>
        <begin position="91"/>
        <end position="110"/>
    </location>
</feature>
<name>A0A9P9FVN2_FUSRE</name>
<comment type="caution">
    <text evidence="2">The sequence shown here is derived from an EMBL/GenBank/DDBJ whole genome shotgun (WGS) entry which is preliminary data.</text>
</comment>
<feature type="region of interest" description="Disordered" evidence="1">
    <location>
        <begin position="1"/>
        <end position="59"/>
    </location>
</feature>
<proteinExistence type="predicted"/>
<reference evidence="2" key="1">
    <citation type="journal article" date="2021" name="Nat. Commun.">
        <title>Genetic determinants of endophytism in the Arabidopsis root mycobiome.</title>
        <authorList>
            <person name="Mesny F."/>
            <person name="Miyauchi S."/>
            <person name="Thiergart T."/>
            <person name="Pickel B."/>
            <person name="Atanasova L."/>
            <person name="Karlsson M."/>
            <person name="Huettel B."/>
            <person name="Barry K.W."/>
            <person name="Haridas S."/>
            <person name="Chen C."/>
            <person name="Bauer D."/>
            <person name="Andreopoulos W."/>
            <person name="Pangilinan J."/>
            <person name="LaButti K."/>
            <person name="Riley R."/>
            <person name="Lipzen A."/>
            <person name="Clum A."/>
            <person name="Drula E."/>
            <person name="Henrissat B."/>
            <person name="Kohler A."/>
            <person name="Grigoriev I.V."/>
            <person name="Martin F.M."/>
            <person name="Hacquard S."/>
        </authorList>
    </citation>
    <scope>NUCLEOTIDE SEQUENCE</scope>
    <source>
        <strain evidence="2">MPI-CAGE-AT-0023</strain>
    </source>
</reference>
<evidence type="ECO:0000313" key="2">
    <source>
        <dbReference type="EMBL" id="KAH7210677.1"/>
    </source>
</evidence>
<dbReference type="GeneID" id="70220907"/>
<gene>
    <name evidence="2" type="ORF">BKA55DRAFT_546757</name>
</gene>
<keyword evidence="3" id="KW-1185">Reference proteome</keyword>